<name>E6Q2P4_9ZZZZ</name>
<proteinExistence type="predicted"/>
<reference evidence="1" key="1">
    <citation type="submission" date="2009-10" db="EMBL/GenBank/DDBJ databases">
        <title>Diversity of trophic interactions inside an arsenic-rich microbial ecosystem.</title>
        <authorList>
            <person name="Bertin P.N."/>
            <person name="Heinrich-Salmeron A."/>
            <person name="Pelletier E."/>
            <person name="Goulhen-Chollet F."/>
            <person name="Arsene-Ploetze F."/>
            <person name="Gallien S."/>
            <person name="Calteau A."/>
            <person name="Vallenet D."/>
            <person name="Casiot C."/>
            <person name="Chane-Woon-Ming B."/>
            <person name="Giloteaux L."/>
            <person name="Barakat M."/>
            <person name="Bonnefoy V."/>
            <person name="Bruneel O."/>
            <person name="Chandler M."/>
            <person name="Cleiss J."/>
            <person name="Duran R."/>
            <person name="Elbaz-Poulichet F."/>
            <person name="Fonknechten N."/>
            <person name="Lauga B."/>
            <person name="Mornico D."/>
            <person name="Ortet P."/>
            <person name="Schaeffer C."/>
            <person name="Siguier P."/>
            <person name="Alexander Thil Smith A."/>
            <person name="Van Dorsselaer A."/>
            <person name="Weissenbach J."/>
            <person name="Medigue C."/>
            <person name="Le Paslier D."/>
        </authorList>
    </citation>
    <scope>NUCLEOTIDE SEQUENCE</scope>
</reference>
<comment type="caution">
    <text evidence="1">The sequence shown here is derived from an EMBL/GenBank/DDBJ whole genome shotgun (WGS) entry which is preliminary data.</text>
</comment>
<sequence length="206" mass="22369">MIVTISRQLGSGGLFIGKAIADAIGAELLDERTLVSRSAKRLAMPEEYLESIDERPKTISEALLSDLARASGIIVPTKVNAPDAELFDTVREIVAEAAQRGHVVVIGHGGRSLVAPFSKKWPTFHILVHANLGWRVARISERFQLSNDDAKKRILQTDPARERYVAAHARTNMYDAHEYDLTIDTGHIGIAVAAAIAVEAVRAALG</sequence>
<dbReference type="Gene3D" id="3.40.50.300">
    <property type="entry name" value="P-loop containing nucleotide triphosphate hydrolases"/>
    <property type="match status" value="1"/>
</dbReference>
<dbReference type="EC" id="2.7.4.14" evidence="1"/>
<dbReference type="InterPro" id="IPR027417">
    <property type="entry name" value="P-loop_NTPase"/>
</dbReference>
<organism evidence="1">
    <name type="scientific">mine drainage metagenome</name>
    <dbReference type="NCBI Taxonomy" id="410659"/>
    <lineage>
        <taxon>unclassified sequences</taxon>
        <taxon>metagenomes</taxon>
        <taxon>ecological metagenomes</taxon>
    </lineage>
</organism>
<dbReference type="GO" id="GO:0016301">
    <property type="term" value="F:kinase activity"/>
    <property type="evidence" value="ECO:0007669"/>
    <property type="project" value="UniProtKB-KW"/>
</dbReference>
<keyword evidence="1" id="KW-0808">Transferase</keyword>
<evidence type="ECO:0000313" key="1">
    <source>
        <dbReference type="EMBL" id="CBI01454.1"/>
    </source>
</evidence>
<dbReference type="AlphaFoldDB" id="E6Q2P4"/>
<dbReference type="Pfam" id="PF13189">
    <property type="entry name" value="Cytidylate_kin2"/>
    <property type="match status" value="1"/>
</dbReference>
<keyword evidence="1" id="KW-0418">Kinase</keyword>
<accession>E6Q2P4</accession>
<dbReference type="SUPFAM" id="SSF52540">
    <property type="entry name" value="P-loop containing nucleoside triphosphate hydrolases"/>
    <property type="match status" value="1"/>
</dbReference>
<dbReference type="EMBL" id="CABO01000018">
    <property type="protein sequence ID" value="CBI01454.1"/>
    <property type="molecule type" value="Genomic_DNA"/>
</dbReference>
<gene>
    <name evidence="1" type="ORF">CARN4_0712</name>
</gene>
<protein>
    <submittedName>
        <fullName evidence="1">Putative Cytidylate kinase</fullName>
        <ecNumber evidence="1">2.7.4.14</ecNumber>
    </submittedName>
</protein>